<protein>
    <submittedName>
        <fullName evidence="3">Uncharacterized protein</fullName>
    </submittedName>
</protein>
<reference evidence="3" key="1">
    <citation type="submission" date="2020-05" db="EMBL/GenBank/DDBJ databases">
        <title>Phylogenomic resolution of chytrid fungi.</title>
        <authorList>
            <person name="Stajich J.E."/>
            <person name="Amses K."/>
            <person name="Simmons R."/>
            <person name="Seto K."/>
            <person name="Myers J."/>
            <person name="Bonds A."/>
            <person name="Quandt C.A."/>
            <person name="Barry K."/>
            <person name="Liu P."/>
            <person name="Grigoriev I."/>
            <person name="Longcore J.E."/>
            <person name="James T.Y."/>
        </authorList>
    </citation>
    <scope>NUCLEOTIDE SEQUENCE</scope>
    <source>
        <strain evidence="3">JEL0513</strain>
    </source>
</reference>
<comment type="caution">
    <text evidence="3">The sequence shown here is derived from an EMBL/GenBank/DDBJ whole genome shotgun (WGS) entry which is preliminary data.</text>
</comment>
<feature type="transmembrane region" description="Helical" evidence="2">
    <location>
        <begin position="12"/>
        <end position="31"/>
    </location>
</feature>
<dbReference type="AlphaFoldDB" id="A0AAD5SZG2"/>
<gene>
    <name evidence="3" type="ORF">HK100_012659</name>
</gene>
<proteinExistence type="predicted"/>
<keyword evidence="2" id="KW-1133">Transmembrane helix</keyword>
<evidence type="ECO:0000313" key="3">
    <source>
        <dbReference type="EMBL" id="KAJ3120762.1"/>
    </source>
</evidence>
<dbReference type="Proteomes" id="UP001211907">
    <property type="component" value="Unassembled WGS sequence"/>
</dbReference>
<evidence type="ECO:0000256" key="2">
    <source>
        <dbReference type="SAM" id="Phobius"/>
    </source>
</evidence>
<feature type="region of interest" description="Disordered" evidence="1">
    <location>
        <begin position="112"/>
        <end position="161"/>
    </location>
</feature>
<organism evidence="3 4">
    <name type="scientific">Physocladia obscura</name>
    <dbReference type="NCBI Taxonomy" id="109957"/>
    <lineage>
        <taxon>Eukaryota</taxon>
        <taxon>Fungi</taxon>
        <taxon>Fungi incertae sedis</taxon>
        <taxon>Chytridiomycota</taxon>
        <taxon>Chytridiomycota incertae sedis</taxon>
        <taxon>Chytridiomycetes</taxon>
        <taxon>Chytridiales</taxon>
        <taxon>Chytriomycetaceae</taxon>
        <taxon>Physocladia</taxon>
    </lineage>
</organism>
<dbReference type="EMBL" id="JADGJH010000938">
    <property type="protein sequence ID" value="KAJ3120762.1"/>
    <property type="molecule type" value="Genomic_DNA"/>
</dbReference>
<sequence>MYKELQPAVEINSVLAILAVVISVVAFVMAAKQSSVNSNSVNGSSNSIPKFASSGSSIALQEAQQLAAIVDKLTASVAQLQLNAAAAIAVSANVHAQLDALDTRIAALVEISSSKREQQHSKNQNKREHKNSNSNQHNNNQHSNSNSNSNSKNSKKNQQQHSQTFNFIKKLLRATANNVQESWNRYFPDDEQ</sequence>
<accession>A0AAD5SZG2</accession>
<keyword evidence="4" id="KW-1185">Reference proteome</keyword>
<evidence type="ECO:0000313" key="4">
    <source>
        <dbReference type="Proteomes" id="UP001211907"/>
    </source>
</evidence>
<name>A0AAD5SZG2_9FUNG</name>
<evidence type="ECO:0000256" key="1">
    <source>
        <dbReference type="SAM" id="MobiDB-lite"/>
    </source>
</evidence>
<keyword evidence="2" id="KW-0812">Transmembrane</keyword>
<keyword evidence="2" id="KW-0472">Membrane</keyword>
<feature type="compositionally biased region" description="Low complexity" evidence="1">
    <location>
        <begin position="132"/>
        <end position="161"/>
    </location>
</feature>